<comment type="caution">
    <text evidence="2">The sequence shown here is derived from an EMBL/GenBank/DDBJ whole genome shotgun (WGS) entry which is preliminary data.</text>
</comment>
<evidence type="ECO:0000256" key="1">
    <source>
        <dbReference type="SAM" id="MobiDB-lite"/>
    </source>
</evidence>
<evidence type="ECO:0000313" key="3">
    <source>
        <dbReference type="Proteomes" id="UP001287286"/>
    </source>
</evidence>
<feature type="region of interest" description="Disordered" evidence="1">
    <location>
        <begin position="1"/>
        <end position="31"/>
    </location>
</feature>
<dbReference type="InterPro" id="IPR046536">
    <property type="entry name" value="DUF6601"/>
</dbReference>
<gene>
    <name evidence="2" type="ORF">Purlil1_13561</name>
</gene>
<dbReference type="PANTHER" id="PTHR34414">
    <property type="entry name" value="HET DOMAIN-CONTAINING PROTEIN-RELATED"/>
    <property type="match status" value="1"/>
</dbReference>
<organism evidence="2 3">
    <name type="scientific">Purpureocillium lilacinum</name>
    <name type="common">Paecilomyces lilacinus</name>
    <dbReference type="NCBI Taxonomy" id="33203"/>
    <lineage>
        <taxon>Eukaryota</taxon>
        <taxon>Fungi</taxon>
        <taxon>Dikarya</taxon>
        <taxon>Ascomycota</taxon>
        <taxon>Pezizomycotina</taxon>
        <taxon>Sordariomycetes</taxon>
        <taxon>Hypocreomycetidae</taxon>
        <taxon>Hypocreales</taxon>
        <taxon>Ophiocordycipitaceae</taxon>
        <taxon>Purpureocillium</taxon>
    </lineage>
</organism>
<dbReference type="EMBL" id="JAWRVI010000245">
    <property type="protein sequence ID" value="KAK4070043.1"/>
    <property type="molecule type" value="Genomic_DNA"/>
</dbReference>
<dbReference type="PANTHER" id="PTHR34414:SF1">
    <property type="entry name" value="SUBTILISIN-LIKE SERINE PROTEASE"/>
    <property type="match status" value="1"/>
</dbReference>
<reference evidence="2 3" key="1">
    <citation type="journal article" date="2024" name="Microbiol. Resour. Announc.">
        <title>Genome annotations for the ascomycete fungi Trichoderma harzianum, Trichoderma aggressivum, and Purpureocillium lilacinum.</title>
        <authorList>
            <person name="Beijen E.P.W."/>
            <person name="Ohm R.A."/>
        </authorList>
    </citation>
    <scope>NUCLEOTIDE SEQUENCE [LARGE SCALE GENOMIC DNA]</scope>
    <source>
        <strain evidence="2 3">CBS 150709</strain>
    </source>
</reference>
<name>A0ABR0BDX5_PURLI</name>
<accession>A0ABR0BDX5</accession>
<keyword evidence="3" id="KW-1185">Reference proteome</keyword>
<dbReference type="Proteomes" id="UP001287286">
    <property type="component" value="Unassembled WGS sequence"/>
</dbReference>
<proteinExistence type="predicted"/>
<dbReference type="Pfam" id="PF20246">
    <property type="entry name" value="DUF6601"/>
    <property type="match status" value="1"/>
</dbReference>
<evidence type="ECO:0000313" key="2">
    <source>
        <dbReference type="EMBL" id="KAK4070043.1"/>
    </source>
</evidence>
<protein>
    <submittedName>
        <fullName evidence="2">Uncharacterized protein</fullName>
    </submittedName>
</protein>
<sequence length="191" mass="21442">MPGDSQSRWESRSAPFSVQLLGPDSRPDDATPSVDDLASLMPASYRTGSDNLVAVGRCISPSLERELDLHRLDAIHNWLWLAGRLAPPRPLHQQMALGREVIITERMDMHLVWTTGKLFLKPIPRFLLVPNFWAAYLSEPQEQRRGGSNNASGRLRKDDCDSGLRKRALGFLFSYFQQVSNGRHGETSSSN</sequence>